<dbReference type="PANTHER" id="PTHR30632">
    <property type="entry name" value="MOLYBDATE-BINDING PERIPLASMIC PROTEIN"/>
    <property type="match status" value="1"/>
</dbReference>
<sequence length="344" mass="37787">MVKIPFSLISLGLAASLLLGCASTENDNKSASDTQGANMTSPTAYVAVPKNKDNDLRLFYADGKLLKGSAAMDRMPQDADLTLWLAGNQFFAMEDVVRSFQKQHPDINVGVITLPPGLILKAIQAGGWRYQGKDYPGQPDLYGSVNIGHLKALKKAGLMDQYMIYMHNELQIMVAKGNPKHIQGIDDLARPDVRTSMPNPLTEGIMKFYAKPVLERHGIWDRISGGKECQSCQTTPNNWFTAVHHRETPERIQDDRADAGIVWKTEVLEAVRHGARVEGIALPPADSLVNEVAYAIGPLKTGAHQDTAMQYLAFLATAAAQDAYAKYGFVRAKPEELRPQSLAR</sequence>
<feature type="signal peptide" evidence="1">
    <location>
        <begin position="1"/>
        <end position="22"/>
    </location>
</feature>
<dbReference type="PROSITE" id="PS51257">
    <property type="entry name" value="PROKAR_LIPOPROTEIN"/>
    <property type="match status" value="1"/>
</dbReference>
<dbReference type="RefSeq" id="WP_341370684.1">
    <property type="nucleotide sequence ID" value="NZ_JBBPCO010000006.1"/>
</dbReference>
<protein>
    <submittedName>
        <fullName evidence="2">Substrate-binding domain-containing protein</fullName>
    </submittedName>
</protein>
<reference evidence="2 3" key="1">
    <citation type="submission" date="2024-04" db="EMBL/GenBank/DDBJ databases">
        <authorList>
            <person name="Abashina T."/>
            <person name="Shaikin A."/>
        </authorList>
    </citation>
    <scope>NUCLEOTIDE SEQUENCE [LARGE SCALE GENOMIC DNA]</scope>
    <source>
        <strain evidence="2 3">AAFK</strain>
    </source>
</reference>
<comment type="caution">
    <text evidence="2">The sequence shown here is derived from an EMBL/GenBank/DDBJ whole genome shotgun (WGS) entry which is preliminary data.</text>
</comment>
<keyword evidence="1" id="KW-0732">Signal</keyword>
<evidence type="ECO:0000313" key="2">
    <source>
        <dbReference type="EMBL" id="MEK8089631.1"/>
    </source>
</evidence>
<dbReference type="Gene3D" id="3.40.190.10">
    <property type="entry name" value="Periplasmic binding protein-like II"/>
    <property type="match status" value="2"/>
</dbReference>
<evidence type="ECO:0000256" key="1">
    <source>
        <dbReference type="SAM" id="SignalP"/>
    </source>
</evidence>
<keyword evidence="3" id="KW-1185">Reference proteome</keyword>
<dbReference type="Proteomes" id="UP001446205">
    <property type="component" value="Unassembled WGS sequence"/>
</dbReference>
<dbReference type="SUPFAM" id="SSF53850">
    <property type="entry name" value="Periplasmic binding protein-like II"/>
    <property type="match status" value="1"/>
</dbReference>
<dbReference type="EMBL" id="JBBPCO010000006">
    <property type="protein sequence ID" value="MEK8089631.1"/>
    <property type="molecule type" value="Genomic_DNA"/>
</dbReference>
<organism evidence="2 3">
    <name type="scientific">Thermithiobacillus plumbiphilus</name>
    <dbReference type="NCBI Taxonomy" id="1729899"/>
    <lineage>
        <taxon>Bacteria</taxon>
        <taxon>Pseudomonadati</taxon>
        <taxon>Pseudomonadota</taxon>
        <taxon>Acidithiobacillia</taxon>
        <taxon>Acidithiobacillales</taxon>
        <taxon>Thermithiobacillaceae</taxon>
        <taxon>Thermithiobacillus</taxon>
    </lineage>
</organism>
<accession>A0ABU9D7Y4</accession>
<evidence type="ECO:0000313" key="3">
    <source>
        <dbReference type="Proteomes" id="UP001446205"/>
    </source>
</evidence>
<gene>
    <name evidence="2" type="ORF">WOB96_07610</name>
</gene>
<dbReference type="Pfam" id="PF13531">
    <property type="entry name" value="SBP_bac_11"/>
    <property type="match status" value="1"/>
</dbReference>
<name>A0ABU9D7Y4_9PROT</name>
<proteinExistence type="predicted"/>
<dbReference type="PANTHER" id="PTHR30632:SF0">
    <property type="entry name" value="SULFATE-BINDING PROTEIN"/>
    <property type="match status" value="1"/>
</dbReference>
<dbReference type="InterPro" id="IPR050682">
    <property type="entry name" value="ModA/WtpA"/>
</dbReference>
<feature type="chain" id="PRO_5045058829" evidence="1">
    <location>
        <begin position="23"/>
        <end position="344"/>
    </location>
</feature>